<organism evidence="2 3">
    <name type="scientific">Neoarthrinium moseri</name>
    <dbReference type="NCBI Taxonomy" id="1658444"/>
    <lineage>
        <taxon>Eukaryota</taxon>
        <taxon>Fungi</taxon>
        <taxon>Dikarya</taxon>
        <taxon>Ascomycota</taxon>
        <taxon>Pezizomycotina</taxon>
        <taxon>Sordariomycetes</taxon>
        <taxon>Xylariomycetidae</taxon>
        <taxon>Amphisphaeriales</taxon>
        <taxon>Apiosporaceae</taxon>
        <taxon>Neoarthrinium</taxon>
    </lineage>
</organism>
<dbReference type="InterPro" id="IPR044053">
    <property type="entry name" value="AsaB-like"/>
</dbReference>
<dbReference type="EMBL" id="JAFIMR010000014">
    <property type="protein sequence ID" value="KAI1870096.1"/>
    <property type="molecule type" value="Genomic_DNA"/>
</dbReference>
<gene>
    <name evidence="2" type="ORF">JX265_006266</name>
</gene>
<comment type="similarity">
    <text evidence="1">Belongs to the asaB hydroxylase/desaturase family.</text>
</comment>
<evidence type="ECO:0000256" key="1">
    <source>
        <dbReference type="ARBA" id="ARBA00023604"/>
    </source>
</evidence>
<keyword evidence="3" id="KW-1185">Reference proteome</keyword>
<dbReference type="PANTHER" id="PTHR34598:SF3">
    <property type="entry name" value="OXIDOREDUCTASE AN1597"/>
    <property type="match status" value="1"/>
</dbReference>
<evidence type="ECO:0000313" key="2">
    <source>
        <dbReference type="EMBL" id="KAI1870096.1"/>
    </source>
</evidence>
<comment type="caution">
    <text evidence="2">The sequence shown here is derived from an EMBL/GenBank/DDBJ whole genome shotgun (WGS) entry which is preliminary data.</text>
</comment>
<dbReference type="AlphaFoldDB" id="A0A9Q0APK8"/>
<reference evidence="2" key="1">
    <citation type="submission" date="2021-03" db="EMBL/GenBank/DDBJ databases">
        <title>Revisited historic fungal species revealed as producer of novel bioactive compounds through whole genome sequencing and comparative genomics.</title>
        <authorList>
            <person name="Vignolle G.A."/>
            <person name="Hochenegger N."/>
            <person name="Mach R.L."/>
            <person name="Mach-Aigner A.R."/>
            <person name="Javad Rahimi M."/>
            <person name="Salim K.A."/>
            <person name="Chan C.M."/>
            <person name="Lim L.B.L."/>
            <person name="Cai F."/>
            <person name="Druzhinina I.S."/>
            <person name="U'Ren J.M."/>
            <person name="Derntl C."/>
        </authorList>
    </citation>
    <scope>NUCLEOTIDE SEQUENCE</scope>
    <source>
        <strain evidence="2">TUCIM 5799</strain>
    </source>
</reference>
<dbReference type="PANTHER" id="PTHR34598">
    <property type="entry name" value="BLL6449 PROTEIN"/>
    <property type="match status" value="1"/>
</dbReference>
<dbReference type="GO" id="GO:0016491">
    <property type="term" value="F:oxidoreductase activity"/>
    <property type="evidence" value="ECO:0007669"/>
    <property type="project" value="InterPro"/>
</dbReference>
<proteinExistence type="inferred from homology"/>
<protein>
    <recommendedName>
        <fullName evidence="4">Methyltransferase</fullName>
    </recommendedName>
</protein>
<evidence type="ECO:0000313" key="3">
    <source>
        <dbReference type="Proteomes" id="UP000829685"/>
    </source>
</evidence>
<accession>A0A9Q0APK8</accession>
<dbReference type="NCBIfam" id="NF041278">
    <property type="entry name" value="CmcJ_NvfI_EfuI"/>
    <property type="match status" value="1"/>
</dbReference>
<evidence type="ECO:0008006" key="4">
    <source>
        <dbReference type="Google" id="ProtNLM"/>
    </source>
</evidence>
<name>A0A9Q0APK8_9PEZI</name>
<sequence>MAQPIANSGMNVVLPYLARDPLYKTEKPYATDFDVSTIPGAKDTNHRIELVEHTVHDARATSKSFSLERNGFQFLKGQTCIDVTNCDDDNLIYTKFRPEIAAILRKHFPFYKSFRYLDHQVRKRSPLFPGSPGEPVNFAQPASLPHADFTTRGAVLRMAEKFPETVYCDMEYDLINAWTVLRGPNNDWPLAVCDFNSIDSAADCIANDIIHENSVGENSLLFNSDRHRWYYLADQRPDDLIVFRNSNSLGKRANSYHAAFDTGAVHEPARQSIEIRFACFR</sequence>
<dbReference type="Proteomes" id="UP000829685">
    <property type="component" value="Unassembled WGS sequence"/>
</dbReference>